<gene>
    <name evidence="2" type="ORF">AALO_G00195980</name>
</gene>
<dbReference type="PROSITE" id="PS50878">
    <property type="entry name" value="RT_POL"/>
    <property type="match status" value="1"/>
</dbReference>
<feature type="domain" description="Reverse transcriptase" evidence="1">
    <location>
        <begin position="1"/>
        <end position="195"/>
    </location>
</feature>
<dbReference type="InterPro" id="IPR000477">
    <property type="entry name" value="RT_dom"/>
</dbReference>
<comment type="caution">
    <text evidence="2">The sequence shown here is derived from an EMBL/GenBank/DDBJ whole genome shotgun (WGS) entry which is preliminary data.</text>
</comment>
<evidence type="ECO:0000259" key="1">
    <source>
        <dbReference type="PROSITE" id="PS50878"/>
    </source>
</evidence>
<evidence type="ECO:0000313" key="3">
    <source>
        <dbReference type="Proteomes" id="UP000823561"/>
    </source>
</evidence>
<protein>
    <recommendedName>
        <fullName evidence="1">Reverse transcriptase domain-containing protein</fullName>
    </recommendedName>
</protein>
<dbReference type="InterPro" id="IPR043502">
    <property type="entry name" value="DNA/RNA_pol_sf"/>
</dbReference>
<keyword evidence="3" id="KW-1185">Reference proteome</keyword>
<reference evidence="2" key="1">
    <citation type="submission" date="2020-10" db="EMBL/GenBank/DDBJ databases">
        <title>Chromosome-scale genome assembly of the Allis shad, Alosa alosa.</title>
        <authorList>
            <person name="Margot Z."/>
            <person name="Christophe K."/>
            <person name="Cabau C."/>
            <person name="Louis A."/>
            <person name="Berthelot C."/>
            <person name="Parey E."/>
            <person name="Roest Crollius H."/>
            <person name="Montfort J."/>
            <person name="Robinson-Rechavi M."/>
            <person name="Bucao C."/>
            <person name="Bouchez O."/>
            <person name="Gislard M."/>
            <person name="Lluch J."/>
            <person name="Milhes M."/>
            <person name="Lampietro C."/>
            <person name="Lopez Roques C."/>
            <person name="Donnadieu C."/>
            <person name="Braasch I."/>
            <person name="Desvignes T."/>
            <person name="Postlethwait J."/>
            <person name="Bobe J."/>
            <person name="Guiguen Y."/>
        </authorList>
    </citation>
    <scope>NUCLEOTIDE SEQUENCE</scope>
    <source>
        <strain evidence="2">M-15738</strain>
        <tissue evidence="2">Blood</tissue>
    </source>
</reference>
<dbReference type="EMBL" id="JADWDJ010000014">
    <property type="protein sequence ID" value="KAG5270734.1"/>
    <property type="molecule type" value="Genomic_DNA"/>
</dbReference>
<name>A0AAV6G6I7_9TELE</name>
<dbReference type="Pfam" id="PF00078">
    <property type="entry name" value="RVT_1"/>
    <property type="match status" value="1"/>
</dbReference>
<sequence length="195" mass="22048">TNLSNYRPISNLSFLSKVLEKVVCNQLNTFLNESSILEKFQSGFRSNHSTETALVKIVNDLRLATDSNKVSILILLYLSAAFDTIDHSILIHRLAKWVGLSDNALNWFQTYITGRDFYISLGDHVSEKHDLPFGVAQGSCLGPLLFSLYMLPLGNVISQHNVNFHSYADDTQLYISVEPTNLRWPLLPHCMPNLH</sequence>
<dbReference type="CDD" id="cd01650">
    <property type="entry name" value="RT_nLTR_like"/>
    <property type="match status" value="1"/>
</dbReference>
<dbReference type="PANTHER" id="PTHR33332">
    <property type="entry name" value="REVERSE TRANSCRIPTASE DOMAIN-CONTAINING PROTEIN"/>
    <property type="match status" value="1"/>
</dbReference>
<dbReference type="SUPFAM" id="SSF56672">
    <property type="entry name" value="DNA/RNA polymerases"/>
    <property type="match status" value="1"/>
</dbReference>
<organism evidence="2 3">
    <name type="scientific">Alosa alosa</name>
    <name type="common">allis shad</name>
    <dbReference type="NCBI Taxonomy" id="278164"/>
    <lineage>
        <taxon>Eukaryota</taxon>
        <taxon>Metazoa</taxon>
        <taxon>Chordata</taxon>
        <taxon>Craniata</taxon>
        <taxon>Vertebrata</taxon>
        <taxon>Euteleostomi</taxon>
        <taxon>Actinopterygii</taxon>
        <taxon>Neopterygii</taxon>
        <taxon>Teleostei</taxon>
        <taxon>Clupei</taxon>
        <taxon>Clupeiformes</taxon>
        <taxon>Clupeoidei</taxon>
        <taxon>Clupeidae</taxon>
        <taxon>Alosa</taxon>
    </lineage>
</organism>
<proteinExistence type="predicted"/>
<accession>A0AAV6G6I7</accession>
<dbReference type="Proteomes" id="UP000823561">
    <property type="component" value="Chromosome 14"/>
</dbReference>
<evidence type="ECO:0000313" key="2">
    <source>
        <dbReference type="EMBL" id="KAG5270734.1"/>
    </source>
</evidence>
<dbReference type="AlphaFoldDB" id="A0AAV6G6I7"/>
<feature type="non-terminal residue" evidence="2">
    <location>
        <position position="1"/>
    </location>
</feature>